<evidence type="ECO:0000259" key="15">
    <source>
        <dbReference type="PROSITE" id="PS50262"/>
    </source>
</evidence>
<organism evidence="16 17">
    <name type="scientific">Muntiacus reevesi</name>
    <name type="common">Reeves' muntjac</name>
    <name type="synonym">Cervus reevesi</name>
    <dbReference type="NCBI Taxonomy" id="9886"/>
    <lineage>
        <taxon>Eukaryota</taxon>
        <taxon>Metazoa</taxon>
        <taxon>Chordata</taxon>
        <taxon>Craniata</taxon>
        <taxon>Vertebrata</taxon>
        <taxon>Euteleostomi</taxon>
        <taxon>Mammalia</taxon>
        <taxon>Eutheria</taxon>
        <taxon>Laurasiatheria</taxon>
        <taxon>Artiodactyla</taxon>
        <taxon>Ruminantia</taxon>
        <taxon>Pecora</taxon>
        <taxon>Cervidae</taxon>
        <taxon>Muntiacinae</taxon>
        <taxon>Muntiacus</taxon>
    </lineage>
</organism>
<keyword evidence="9 14" id="KW-0472">Membrane</keyword>
<keyword evidence="4" id="KW-0716">Sensory transduction</keyword>
<keyword evidence="3" id="KW-1003">Cell membrane</keyword>
<dbReference type="PANTHER" id="PTHR24242">
    <property type="entry name" value="G-PROTEIN COUPLED RECEPTOR"/>
    <property type="match status" value="1"/>
</dbReference>
<dbReference type="SUPFAM" id="SSF81321">
    <property type="entry name" value="Family A G protein-coupled receptor-like"/>
    <property type="match status" value="1"/>
</dbReference>
<keyword evidence="11" id="KW-0675">Receptor</keyword>
<evidence type="ECO:0000256" key="13">
    <source>
        <dbReference type="ARBA" id="ARBA00023224"/>
    </source>
</evidence>
<comment type="function">
    <text evidence="1">Putative odorant or sperm cell receptor.</text>
</comment>
<keyword evidence="6" id="KW-0552">Olfaction</keyword>
<proteinExistence type="predicted"/>
<keyword evidence="7 14" id="KW-1133">Transmembrane helix</keyword>
<feature type="transmembrane region" description="Helical" evidence="14">
    <location>
        <begin position="58"/>
        <end position="81"/>
    </location>
</feature>
<dbReference type="Gene3D" id="1.20.1070.10">
    <property type="entry name" value="Rhodopsin 7-helix transmembrane proteins"/>
    <property type="match status" value="1"/>
</dbReference>
<dbReference type="InterPro" id="IPR017452">
    <property type="entry name" value="GPCR_Rhodpsn_7TM"/>
</dbReference>
<evidence type="ECO:0000256" key="11">
    <source>
        <dbReference type="ARBA" id="ARBA00023170"/>
    </source>
</evidence>
<feature type="transmembrane region" description="Helical" evidence="14">
    <location>
        <begin position="25"/>
        <end position="51"/>
    </location>
</feature>
<keyword evidence="10" id="KW-1015">Disulfide bond</keyword>
<protein>
    <recommendedName>
        <fullName evidence="15">G-protein coupled receptors family 1 profile domain-containing protein</fullName>
    </recommendedName>
</protein>
<dbReference type="PRINTS" id="PR00237">
    <property type="entry name" value="GPCRRHODOPSN"/>
</dbReference>
<dbReference type="EMBL" id="VCEB01000006">
    <property type="protein sequence ID" value="KAB0376018.1"/>
    <property type="molecule type" value="Genomic_DNA"/>
</dbReference>
<reference evidence="16 17" key="1">
    <citation type="submission" date="2019-06" db="EMBL/GenBank/DDBJ databases">
        <title>Discovery of a novel chromosome fission-fusion reversal in muntjac.</title>
        <authorList>
            <person name="Mudd A.B."/>
            <person name="Bredeson J.V."/>
            <person name="Baum R."/>
            <person name="Hockemeyer D."/>
            <person name="Rokhsar D.S."/>
        </authorList>
    </citation>
    <scope>NUCLEOTIDE SEQUENCE [LARGE SCALE GENOMIC DNA]</scope>
    <source>
        <strain evidence="16">UCam_UCB_Mr</strain>
        <tissue evidence="16">Fibroblast cell line</tissue>
    </source>
</reference>
<evidence type="ECO:0000256" key="10">
    <source>
        <dbReference type="ARBA" id="ARBA00023157"/>
    </source>
</evidence>
<evidence type="ECO:0000256" key="9">
    <source>
        <dbReference type="ARBA" id="ARBA00023136"/>
    </source>
</evidence>
<accession>A0A5N3XQT9</accession>
<dbReference type="InterPro" id="IPR000725">
    <property type="entry name" value="Olfact_rcpt"/>
</dbReference>
<evidence type="ECO:0000256" key="1">
    <source>
        <dbReference type="ARBA" id="ARBA00003929"/>
    </source>
</evidence>
<evidence type="ECO:0000256" key="8">
    <source>
        <dbReference type="ARBA" id="ARBA00023040"/>
    </source>
</evidence>
<dbReference type="PROSITE" id="PS50262">
    <property type="entry name" value="G_PROTEIN_RECEP_F1_2"/>
    <property type="match status" value="1"/>
</dbReference>
<evidence type="ECO:0000256" key="6">
    <source>
        <dbReference type="ARBA" id="ARBA00022725"/>
    </source>
</evidence>
<keyword evidence="17" id="KW-1185">Reference proteome</keyword>
<dbReference type="GO" id="GO:0005886">
    <property type="term" value="C:plasma membrane"/>
    <property type="evidence" value="ECO:0007669"/>
    <property type="project" value="UniProtKB-SubCell"/>
</dbReference>
<evidence type="ECO:0000256" key="4">
    <source>
        <dbReference type="ARBA" id="ARBA00022606"/>
    </source>
</evidence>
<evidence type="ECO:0000256" key="14">
    <source>
        <dbReference type="SAM" id="Phobius"/>
    </source>
</evidence>
<keyword evidence="5 14" id="KW-0812">Transmembrane</keyword>
<dbReference type="GO" id="GO:0004930">
    <property type="term" value="F:G protein-coupled receptor activity"/>
    <property type="evidence" value="ECO:0007669"/>
    <property type="project" value="UniProtKB-KW"/>
</dbReference>
<comment type="caution">
    <text evidence="16">The sequence shown here is derived from an EMBL/GenBank/DDBJ whole genome shotgun (WGS) entry which is preliminary data.</text>
</comment>
<gene>
    <name evidence="16" type="ORF">FD755_012661</name>
</gene>
<dbReference type="PANTHER" id="PTHR24242:SF126">
    <property type="entry name" value="OLFACTORY RECEPTOR 9A1"/>
    <property type="match status" value="1"/>
</dbReference>
<dbReference type="GO" id="GO:0004984">
    <property type="term" value="F:olfactory receptor activity"/>
    <property type="evidence" value="ECO:0007669"/>
    <property type="project" value="InterPro"/>
</dbReference>
<evidence type="ECO:0000313" key="16">
    <source>
        <dbReference type="EMBL" id="KAB0376018.1"/>
    </source>
</evidence>
<dbReference type="AlphaFoldDB" id="A0A5N3XQT9"/>
<dbReference type="PRINTS" id="PR00245">
    <property type="entry name" value="OLFACTORYR"/>
</dbReference>
<dbReference type="InterPro" id="IPR050939">
    <property type="entry name" value="Olfactory_GPCR1"/>
</dbReference>
<feature type="transmembrane region" description="Helical" evidence="14">
    <location>
        <begin position="141"/>
        <end position="161"/>
    </location>
</feature>
<keyword evidence="12" id="KW-0325">Glycoprotein</keyword>
<comment type="subcellular location">
    <subcellularLocation>
        <location evidence="2">Cell membrane</location>
        <topology evidence="2">Multi-pass membrane protein</topology>
    </subcellularLocation>
</comment>
<dbReference type="Pfam" id="PF00001">
    <property type="entry name" value="7tm_1"/>
    <property type="match status" value="1"/>
</dbReference>
<evidence type="ECO:0000256" key="7">
    <source>
        <dbReference type="ARBA" id="ARBA00022989"/>
    </source>
</evidence>
<keyword evidence="8" id="KW-0297">G-protein coupled receptor</keyword>
<name>A0A5N3XQT9_MUNRE</name>
<evidence type="ECO:0000256" key="12">
    <source>
        <dbReference type="ARBA" id="ARBA00023180"/>
    </source>
</evidence>
<keyword evidence="13" id="KW-0807">Transducer</keyword>
<dbReference type="InterPro" id="IPR000276">
    <property type="entry name" value="GPCR_Rhodpsn"/>
</dbReference>
<evidence type="ECO:0000313" key="17">
    <source>
        <dbReference type="Proteomes" id="UP000326062"/>
    </source>
</evidence>
<dbReference type="Proteomes" id="UP000326062">
    <property type="component" value="Chromosome 6"/>
</dbReference>
<evidence type="ECO:0000256" key="3">
    <source>
        <dbReference type="ARBA" id="ARBA00022475"/>
    </source>
</evidence>
<sequence>MLKNYSSATEFYFLGFPGSKELRNILFATFFFFYSMSLMGNMVIIFVVCVGKRLQSPMYFFLGHLSVLEMLTTTVTVPLMLWGLLLPGMLVVSLTACCTQLYLYLSLGTSEFLLFTAMAVDRYVAVCNPLRYNIIMNSHTCLWVVIVSWVFGFLFEIWPVYATFHLHFCKSNVLDHFYCDGGQLFKLSCDKGRFTELMLFLMSIFIPSGSHHWKTVSTCASHFTCVVIGYSRSLFLYVKLNQTQAAEYNRVASLMVLVVNPFLNPFIFTLWNGKFTEVFRDVMRSCYQLLKD</sequence>
<feature type="domain" description="G-protein coupled receptors family 1 profile" evidence="15">
    <location>
        <begin position="40"/>
        <end position="263"/>
    </location>
</feature>
<evidence type="ECO:0000256" key="2">
    <source>
        <dbReference type="ARBA" id="ARBA00004651"/>
    </source>
</evidence>
<evidence type="ECO:0000256" key="5">
    <source>
        <dbReference type="ARBA" id="ARBA00022692"/>
    </source>
</evidence>